<proteinExistence type="predicted"/>
<evidence type="ECO:0000313" key="3">
    <source>
        <dbReference type="EMBL" id="TQM75435.1"/>
    </source>
</evidence>
<dbReference type="InterPro" id="IPR029058">
    <property type="entry name" value="AB_hydrolase_fold"/>
</dbReference>
<feature type="domain" description="AB hydrolase-1" evidence="2">
    <location>
        <begin position="56"/>
        <end position="279"/>
    </location>
</feature>
<sequence>MAAPPGSPGFLGYPGEPRDQRAGPARAGPDDGADETDELPTTSRPGGSERRELSTFVLVHGAWHGGWCWDRVTPHLRAAGHEVHTPTLTGLSERAHLISPMVGLDTHIEDVVRVLDTLGLSEVILVGHSYAGQVITGVADRRPDAVAKRVYLDAFVGDDGDAARELLPEQVAHHWAESAQERGFGWLVPVRSLQVLGVTEQADVDWLSPRLTPHPWKTYTDRLRLTGAVDRVPAAFIECVSWMRVFQRHADRARERGWPVYELETGHEAMVTAPAELAALLLKIAES</sequence>
<organism evidence="3 4">
    <name type="scientific">Thermopolyspora flexuosa</name>
    <dbReference type="NCBI Taxonomy" id="103836"/>
    <lineage>
        <taxon>Bacteria</taxon>
        <taxon>Bacillati</taxon>
        <taxon>Actinomycetota</taxon>
        <taxon>Actinomycetes</taxon>
        <taxon>Streptosporangiales</taxon>
        <taxon>Streptosporangiaceae</taxon>
        <taxon>Thermopolyspora</taxon>
    </lineage>
</organism>
<keyword evidence="3" id="KW-0378">Hydrolase</keyword>
<dbReference type="InterPro" id="IPR000073">
    <property type="entry name" value="AB_hydrolase_1"/>
</dbReference>
<evidence type="ECO:0000256" key="1">
    <source>
        <dbReference type="SAM" id="MobiDB-lite"/>
    </source>
</evidence>
<comment type="caution">
    <text evidence="3">The sequence shown here is derived from an EMBL/GenBank/DDBJ whole genome shotgun (WGS) entry which is preliminary data.</text>
</comment>
<gene>
    <name evidence="3" type="ORF">FHX40_2142</name>
</gene>
<dbReference type="EMBL" id="VFPQ01000001">
    <property type="protein sequence ID" value="TQM75435.1"/>
    <property type="molecule type" value="Genomic_DNA"/>
</dbReference>
<dbReference type="Proteomes" id="UP000319213">
    <property type="component" value="Unassembled WGS sequence"/>
</dbReference>
<feature type="region of interest" description="Disordered" evidence="1">
    <location>
        <begin position="1"/>
        <end position="50"/>
    </location>
</feature>
<keyword evidence="4" id="KW-1185">Reference proteome</keyword>
<accession>A0A543IXY6</accession>
<dbReference type="GO" id="GO:0016787">
    <property type="term" value="F:hydrolase activity"/>
    <property type="evidence" value="ECO:0007669"/>
    <property type="project" value="UniProtKB-KW"/>
</dbReference>
<dbReference type="InterPro" id="IPR052897">
    <property type="entry name" value="Sec-Metab_Biosynth_Hydrolase"/>
</dbReference>
<evidence type="ECO:0000313" key="4">
    <source>
        <dbReference type="Proteomes" id="UP000319213"/>
    </source>
</evidence>
<name>A0A543IXY6_9ACTN</name>
<dbReference type="PANTHER" id="PTHR37017:SF10">
    <property type="entry name" value="AB HYDROLASE-1 DOMAIN-CONTAINING PROTEIN"/>
    <property type="match status" value="1"/>
</dbReference>
<reference evidence="3 4" key="1">
    <citation type="submission" date="2019-06" db="EMBL/GenBank/DDBJ databases">
        <title>Sequencing the genomes of 1000 actinobacteria strains.</title>
        <authorList>
            <person name="Klenk H.-P."/>
        </authorList>
    </citation>
    <scope>NUCLEOTIDE SEQUENCE [LARGE SCALE GENOMIC DNA]</scope>
    <source>
        <strain evidence="3 4">DSM 43186</strain>
    </source>
</reference>
<evidence type="ECO:0000259" key="2">
    <source>
        <dbReference type="Pfam" id="PF12697"/>
    </source>
</evidence>
<dbReference type="SUPFAM" id="SSF53474">
    <property type="entry name" value="alpha/beta-Hydrolases"/>
    <property type="match status" value="1"/>
</dbReference>
<dbReference type="PANTHER" id="PTHR37017">
    <property type="entry name" value="AB HYDROLASE-1 DOMAIN-CONTAINING PROTEIN-RELATED"/>
    <property type="match status" value="1"/>
</dbReference>
<dbReference type="Pfam" id="PF12697">
    <property type="entry name" value="Abhydrolase_6"/>
    <property type="match status" value="1"/>
</dbReference>
<dbReference type="Gene3D" id="3.40.50.1820">
    <property type="entry name" value="alpha/beta hydrolase"/>
    <property type="match status" value="1"/>
</dbReference>
<dbReference type="AlphaFoldDB" id="A0A543IXY6"/>
<protein>
    <submittedName>
        <fullName evidence="3">Alpha/beta hydrolase family protein</fullName>
    </submittedName>
</protein>